<sequence>MELTDRVVIVTGAANGIGAGLVRRFVAEGAREVVVADLDGDAAEALAKELGPVAVPARVDVTVEADTQNLVAGTLSRHGRVDLFCANAGITSGAGTDATDAQWERTWSVNVLSHVYASRAVLPSMLERGSGYFLATCSAAGLLTSVDDAPYAVTKHAAVAYAEWLSIHYGDKGIRVSALCPQGVDTRMLRDGLDIGHRGARVTAASGAVLPVDAVVDAVVAGLAAEEFLILPHPEVAKYERHRATDRERWLAGMRSLAAQA</sequence>
<reference evidence="3" key="1">
    <citation type="submission" date="2021-01" db="EMBL/GenBank/DDBJ databases">
        <title>Whole genome shotgun sequence of Virgisporangium aliadipatigenens NBRC 105644.</title>
        <authorList>
            <person name="Komaki H."/>
            <person name="Tamura T."/>
        </authorList>
    </citation>
    <scope>NUCLEOTIDE SEQUENCE</scope>
    <source>
        <strain evidence="3">NBRC 105644</strain>
    </source>
</reference>
<dbReference type="SUPFAM" id="SSF51735">
    <property type="entry name" value="NAD(P)-binding Rossmann-fold domains"/>
    <property type="match status" value="1"/>
</dbReference>
<dbReference type="Proteomes" id="UP000619260">
    <property type="component" value="Unassembled WGS sequence"/>
</dbReference>
<dbReference type="PANTHER" id="PTHR43180:SF66">
    <property type="entry name" value="SHORT-CHAIN DEHYDROGENASE_REDUCTASE FAMILY PROTEIN"/>
    <property type="match status" value="1"/>
</dbReference>
<dbReference type="CDD" id="cd05233">
    <property type="entry name" value="SDR_c"/>
    <property type="match status" value="1"/>
</dbReference>
<gene>
    <name evidence="3" type="ORF">Val02_44190</name>
</gene>
<dbReference type="PANTHER" id="PTHR43180">
    <property type="entry name" value="3-OXOACYL-(ACYL-CARRIER-PROTEIN) REDUCTASE (AFU_ORTHOLOGUE AFUA_6G11210)"/>
    <property type="match status" value="1"/>
</dbReference>
<protein>
    <submittedName>
        <fullName evidence="3">Dehydrogenase</fullName>
    </submittedName>
</protein>
<dbReference type="RefSeq" id="WP_203901034.1">
    <property type="nucleotide sequence ID" value="NZ_BOPF01000015.1"/>
</dbReference>
<dbReference type="PROSITE" id="PS00061">
    <property type="entry name" value="ADH_SHORT"/>
    <property type="match status" value="1"/>
</dbReference>
<dbReference type="AlphaFoldDB" id="A0A8J4DS65"/>
<comment type="caution">
    <text evidence="3">The sequence shown here is derived from an EMBL/GenBank/DDBJ whole genome shotgun (WGS) entry which is preliminary data.</text>
</comment>
<evidence type="ECO:0000313" key="4">
    <source>
        <dbReference type="Proteomes" id="UP000619260"/>
    </source>
</evidence>
<comment type="similarity">
    <text evidence="1">Belongs to the short-chain dehydrogenases/reductases (SDR) family.</text>
</comment>
<evidence type="ECO:0000256" key="2">
    <source>
        <dbReference type="ARBA" id="ARBA00023002"/>
    </source>
</evidence>
<accession>A0A8J4DS65</accession>
<dbReference type="EMBL" id="BOPF01000015">
    <property type="protein sequence ID" value="GIJ47533.1"/>
    <property type="molecule type" value="Genomic_DNA"/>
</dbReference>
<dbReference type="PRINTS" id="PR00081">
    <property type="entry name" value="GDHRDH"/>
</dbReference>
<dbReference type="Pfam" id="PF00106">
    <property type="entry name" value="adh_short"/>
    <property type="match status" value="1"/>
</dbReference>
<dbReference type="Gene3D" id="3.40.50.720">
    <property type="entry name" value="NAD(P)-binding Rossmann-like Domain"/>
    <property type="match status" value="1"/>
</dbReference>
<dbReference type="InterPro" id="IPR002347">
    <property type="entry name" value="SDR_fam"/>
</dbReference>
<keyword evidence="2" id="KW-0560">Oxidoreductase</keyword>
<evidence type="ECO:0000313" key="3">
    <source>
        <dbReference type="EMBL" id="GIJ47533.1"/>
    </source>
</evidence>
<organism evidence="3 4">
    <name type="scientific">Virgisporangium aliadipatigenens</name>
    <dbReference type="NCBI Taxonomy" id="741659"/>
    <lineage>
        <taxon>Bacteria</taxon>
        <taxon>Bacillati</taxon>
        <taxon>Actinomycetota</taxon>
        <taxon>Actinomycetes</taxon>
        <taxon>Micromonosporales</taxon>
        <taxon>Micromonosporaceae</taxon>
        <taxon>Virgisporangium</taxon>
    </lineage>
</organism>
<proteinExistence type="inferred from homology"/>
<dbReference type="InterPro" id="IPR020904">
    <property type="entry name" value="Sc_DH/Rdtase_CS"/>
</dbReference>
<name>A0A8J4DS65_9ACTN</name>
<keyword evidence="4" id="KW-1185">Reference proteome</keyword>
<dbReference type="GO" id="GO:0016491">
    <property type="term" value="F:oxidoreductase activity"/>
    <property type="evidence" value="ECO:0007669"/>
    <property type="project" value="UniProtKB-KW"/>
</dbReference>
<dbReference type="InterPro" id="IPR036291">
    <property type="entry name" value="NAD(P)-bd_dom_sf"/>
</dbReference>
<evidence type="ECO:0000256" key="1">
    <source>
        <dbReference type="ARBA" id="ARBA00006484"/>
    </source>
</evidence>